<feature type="region of interest" description="Disordered" evidence="1">
    <location>
        <begin position="243"/>
        <end position="269"/>
    </location>
</feature>
<feature type="region of interest" description="Disordered" evidence="1">
    <location>
        <begin position="77"/>
        <end position="101"/>
    </location>
</feature>
<dbReference type="RefSeq" id="XP_030371770.1">
    <property type="nucleotide sequence ID" value="XM_030515910.1"/>
</dbReference>
<name>A0A6J2T8Z1_DROLE</name>
<dbReference type="Proteomes" id="UP000504634">
    <property type="component" value="Unplaced"/>
</dbReference>
<evidence type="ECO:0000313" key="4">
    <source>
        <dbReference type="RefSeq" id="XP_030371770.1"/>
    </source>
</evidence>
<evidence type="ECO:0000313" key="3">
    <source>
        <dbReference type="Proteomes" id="UP000504634"/>
    </source>
</evidence>
<evidence type="ECO:0000256" key="1">
    <source>
        <dbReference type="SAM" id="MobiDB-lite"/>
    </source>
</evidence>
<evidence type="ECO:0000256" key="2">
    <source>
        <dbReference type="SAM" id="SignalP"/>
    </source>
</evidence>
<dbReference type="OrthoDB" id="6735462at2759"/>
<keyword evidence="3" id="KW-1185">Reference proteome</keyword>
<keyword evidence="2" id="KW-0732">Signal</keyword>
<proteinExistence type="predicted"/>
<gene>
    <name evidence="4" type="primary">LOC115622042</name>
</gene>
<feature type="region of interest" description="Disordered" evidence="1">
    <location>
        <begin position="328"/>
        <end position="353"/>
    </location>
</feature>
<feature type="chain" id="PRO_5026810205" evidence="2">
    <location>
        <begin position="29"/>
        <end position="971"/>
    </location>
</feature>
<dbReference type="AlphaFoldDB" id="A0A6J2T8Z1"/>
<protein>
    <submittedName>
        <fullName evidence="4">Uncharacterized protein LOC115622042 isoform X1</fullName>
    </submittedName>
</protein>
<reference evidence="4" key="1">
    <citation type="submission" date="2025-08" db="UniProtKB">
        <authorList>
            <consortium name="RefSeq"/>
        </authorList>
    </citation>
    <scope>IDENTIFICATION</scope>
    <source>
        <strain evidence="4">11010-0011.00</strain>
        <tissue evidence="4">Whole body</tissue>
    </source>
</reference>
<feature type="signal peptide" evidence="2">
    <location>
        <begin position="1"/>
        <end position="28"/>
    </location>
</feature>
<feature type="region of interest" description="Disordered" evidence="1">
    <location>
        <begin position="116"/>
        <end position="152"/>
    </location>
</feature>
<organism evidence="3 4">
    <name type="scientific">Drosophila lebanonensis</name>
    <name type="common">Fruit fly</name>
    <name type="synonym">Scaptodrosophila lebanonensis</name>
    <dbReference type="NCBI Taxonomy" id="7225"/>
    <lineage>
        <taxon>Eukaryota</taxon>
        <taxon>Metazoa</taxon>
        <taxon>Ecdysozoa</taxon>
        <taxon>Arthropoda</taxon>
        <taxon>Hexapoda</taxon>
        <taxon>Insecta</taxon>
        <taxon>Pterygota</taxon>
        <taxon>Neoptera</taxon>
        <taxon>Endopterygota</taxon>
        <taxon>Diptera</taxon>
        <taxon>Brachycera</taxon>
        <taxon>Muscomorpha</taxon>
        <taxon>Ephydroidea</taxon>
        <taxon>Drosophilidae</taxon>
        <taxon>Scaptodrosophila</taxon>
    </lineage>
</organism>
<dbReference type="GeneID" id="115622042"/>
<accession>A0A6J2T8Z1</accession>
<sequence>MFGWSGPQRASPITLFCLLLIISIQTNATVPSNMDSAKKRPVSLPVKQVATWRRGPESKLNVRRLYDAYKQRLKLQDDRDDHAKGVRSAAGSARNTNHAHKEQRLKVVKLMISPTRYDATDERQNEDNNNMSPKKTTDVEDEQNDREKPDVKHPVVSGMMILKVDMPTPNPDPKPIQMPLGLSQLIHLYDEYTKSWRQPSGELKPMPVYEEASNAEPIITESAPNALHKLFNVLQHLELDPDALKINRPPQPSNNRESAGPSDRNEAPHRDDFNVLLHRLEPKLSSNIFKRVTDEIGAIRSHIKAGGLYDEYKKRLCQILRDQKNTRNIKSDDSGITSESDMPIDSENSRKTNSVNDCWCDASKPAKFATEKAHAVARLFAKDKMLRKNKPVSNVKGKPQNGYAKALDAFAFCGADACKGNGGQKPYYLPNSKNRQLVWNEVPLLKKGDSSSNSSRLNAVNTTDGSTFVGPVAGPTADGGTSGFGLKFKSKTGERPTFSNLPSKPYSGLDPAHIRTAIHNFRNTSFFSLYDEYQKQIDNLHKVLKSKQNWWNEAQNWTSNGGAIPAEVFPADTEASSEHNHIPSSLAQLEEGVGISNNNHMVFPDVLTQALASSMNVLSPGPITGSGGVLENMATQLNLSPVELAQRIANVGQTGDTRILRNEMLAPNAGPAPNSMPQSASSTSAARMPAVSPMPAINVPVKLAENAIDTTQSSNLAPILDKILQRLQTMQQAKLEETTEDAVAVAPTTDKPLPCCFADPTDGAPCDLIGSWESLLLGVRINIKDTREKAEDDYKPTCAQPKYRRFSAGRFSRQCVKINSSQIRELSEAKAVDNAVSLNISIQETVPPRAHDIIENVTEWSFTGHTLSALGGPLSLSCRKIDSNLIGTFVGYCRTCGCVDTIFGSWTFCTPSHDCQDITTSIFERRDMLRRYNMDSKRKDRFKEQLYKKSKFAKAEKDRLLAEQKKMSRKG</sequence>